<protein>
    <submittedName>
        <fullName evidence="7">Phage integrase family protein</fullName>
    </submittedName>
</protein>
<dbReference type="RefSeq" id="WP_071455280.1">
    <property type="nucleotide sequence ID" value="NZ_CP017675.1"/>
</dbReference>
<dbReference type="AlphaFoldDB" id="A0A1J0AG48"/>
<dbReference type="CDD" id="cd01189">
    <property type="entry name" value="INT_ICEBs1_C_like"/>
    <property type="match status" value="1"/>
</dbReference>
<reference evidence="7 8" key="1">
    <citation type="submission" date="2016-10" db="EMBL/GenBank/DDBJ databases">
        <title>Description of Gloeomargarita lithophora gen. nov., sp. nov., a thylakoid-bearing basal-branching cyanobacterium with intracellular carbonates, and proposal for Gloeomargaritales ord. nov.</title>
        <authorList>
            <person name="Moreira D."/>
            <person name="Tavera R."/>
            <person name="Benzerara K."/>
            <person name="Skouri-Panet F."/>
            <person name="Couradeau E."/>
            <person name="Gerard E."/>
            <person name="Loussert C."/>
            <person name="Novelo E."/>
            <person name="Zivanovic Y."/>
            <person name="Lopez-Garcia P."/>
        </authorList>
    </citation>
    <scope>NUCLEOTIDE SEQUENCE [LARGE SCALE GENOMIC DNA]</scope>
    <source>
        <strain evidence="7 8">D10</strain>
    </source>
</reference>
<dbReference type="PROSITE" id="PS51898">
    <property type="entry name" value="TYR_RECOMBINASE"/>
    <property type="match status" value="1"/>
</dbReference>
<dbReference type="SUPFAM" id="SSF56349">
    <property type="entry name" value="DNA breaking-rejoining enzymes"/>
    <property type="match status" value="1"/>
</dbReference>
<dbReference type="InterPro" id="IPR002104">
    <property type="entry name" value="Integrase_catalytic"/>
</dbReference>
<sequence length="390" mass="44646">MTFEVLKDGGKGKVAIVRRDEFLSVRWSYKGKRYGYISLGHNSLKRAEAVVLRIEDDMAAGLFDASLHRYFPKDDGKSGTRPVPDLGLLELWQSFTEWSRIQGATERYLNWRYPPMAANLTRWGRQISDSDSAREFMEFLRSRQSPTTANRNLSFLRGFGRWCVEQNQWQVNHFEKLKPAKVQTAPKRDNPFTAEEVTRFLATIKVDPHYFRYHDFAYCLFHLGCRPSELIGLRWGAIDFTRRLITISESLSRGDDGKTAGYARKRKATKTGNVRTLPMTESVYALLMGRFQEAQPKSFDELIFTSPTGRAIDDHNFSQRCWRSICQKAGIPYRPPYIARHTALSHIVENIGSLAQAAAVAGHSSLRMVSQTYGHLVAKIEMPDYGEKTQ</sequence>
<dbReference type="EMBL" id="CP017675">
    <property type="protein sequence ID" value="APB34910.1"/>
    <property type="molecule type" value="Genomic_DNA"/>
</dbReference>
<dbReference type="PROSITE" id="PS51900">
    <property type="entry name" value="CB"/>
    <property type="match status" value="1"/>
</dbReference>
<feature type="domain" description="Tyr recombinase" evidence="5">
    <location>
        <begin position="187"/>
        <end position="387"/>
    </location>
</feature>
<evidence type="ECO:0000313" key="7">
    <source>
        <dbReference type="EMBL" id="APB34910.1"/>
    </source>
</evidence>
<dbReference type="InterPro" id="IPR010998">
    <property type="entry name" value="Integrase_recombinase_N"/>
</dbReference>
<accession>A0A1J0AG48</accession>
<dbReference type="GO" id="GO:0003677">
    <property type="term" value="F:DNA binding"/>
    <property type="evidence" value="ECO:0007669"/>
    <property type="project" value="UniProtKB-UniRule"/>
</dbReference>
<comment type="similarity">
    <text evidence="1">Belongs to the 'phage' integrase family.</text>
</comment>
<dbReference type="InterPro" id="IPR050090">
    <property type="entry name" value="Tyrosine_recombinase_XerCD"/>
</dbReference>
<dbReference type="Gene3D" id="1.10.150.130">
    <property type="match status" value="1"/>
</dbReference>
<dbReference type="InterPro" id="IPR011010">
    <property type="entry name" value="DNA_brk_join_enz"/>
</dbReference>
<feature type="domain" description="Core-binding (CB)" evidence="6">
    <location>
        <begin position="83"/>
        <end position="164"/>
    </location>
</feature>
<dbReference type="InterPro" id="IPR044068">
    <property type="entry name" value="CB"/>
</dbReference>
<evidence type="ECO:0000256" key="4">
    <source>
        <dbReference type="PROSITE-ProRule" id="PRU01248"/>
    </source>
</evidence>
<keyword evidence="2 4" id="KW-0238">DNA-binding</keyword>
<dbReference type="Pfam" id="PF00589">
    <property type="entry name" value="Phage_integrase"/>
    <property type="match status" value="1"/>
</dbReference>
<organism evidence="7 8">
    <name type="scientific">Gloeomargarita lithophora Alchichica-D10</name>
    <dbReference type="NCBI Taxonomy" id="1188229"/>
    <lineage>
        <taxon>Bacteria</taxon>
        <taxon>Bacillati</taxon>
        <taxon>Cyanobacteriota</taxon>
        <taxon>Cyanophyceae</taxon>
        <taxon>Gloeomargaritales</taxon>
        <taxon>Gloeomargaritaceae</taxon>
        <taxon>Gloeomargarita</taxon>
    </lineage>
</organism>
<dbReference type="InterPro" id="IPR013762">
    <property type="entry name" value="Integrase-like_cat_sf"/>
</dbReference>
<evidence type="ECO:0000256" key="2">
    <source>
        <dbReference type="ARBA" id="ARBA00023125"/>
    </source>
</evidence>
<gene>
    <name evidence="7" type="ORF">GlitD10_2569</name>
</gene>
<name>A0A1J0AG48_9CYAN</name>
<dbReference type="Gene3D" id="1.10.443.10">
    <property type="entry name" value="Intergrase catalytic core"/>
    <property type="match status" value="1"/>
</dbReference>
<dbReference type="Proteomes" id="UP000180235">
    <property type="component" value="Chromosome"/>
</dbReference>
<dbReference type="GO" id="GO:0015074">
    <property type="term" value="P:DNA integration"/>
    <property type="evidence" value="ECO:0007669"/>
    <property type="project" value="InterPro"/>
</dbReference>
<dbReference type="PANTHER" id="PTHR30349:SF41">
    <property type="entry name" value="INTEGRASE_RECOMBINASE PROTEIN MJ0367-RELATED"/>
    <property type="match status" value="1"/>
</dbReference>
<dbReference type="PANTHER" id="PTHR30349">
    <property type="entry name" value="PHAGE INTEGRASE-RELATED"/>
    <property type="match status" value="1"/>
</dbReference>
<evidence type="ECO:0000256" key="1">
    <source>
        <dbReference type="ARBA" id="ARBA00008857"/>
    </source>
</evidence>
<evidence type="ECO:0000313" key="8">
    <source>
        <dbReference type="Proteomes" id="UP000180235"/>
    </source>
</evidence>
<evidence type="ECO:0000259" key="5">
    <source>
        <dbReference type="PROSITE" id="PS51898"/>
    </source>
</evidence>
<keyword evidence="3" id="KW-0233">DNA recombination</keyword>
<dbReference type="GO" id="GO:0006310">
    <property type="term" value="P:DNA recombination"/>
    <property type="evidence" value="ECO:0007669"/>
    <property type="project" value="UniProtKB-KW"/>
</dbReference>
<proteinExistence type="inferred from homology"/>
<keyword evidence="8" id="KW-1185">Reference proteome</keyword>
<evidence type="ECO:0000259" key="6">
    <source>
        <dbReference type="PROSITE" id="PS51900"/>
    </source>
</evidence>
<evidence type="ECO:0000256" key="3">
    <source>
        <dbReference type="ARBA" id="ARBA00023172"/>
    </source>
</evidence>
<dbReference type="KEGG" id="glt:GlitD10_2569"/>